<dbReference type="AlphaFoldDB" id="A0A8X7WLJ1"/>
<dbReference type="EMBL" id="JAAMPC010000001">
    <property type="protein sequence ID" value="KAG2331984.1"/>
    <property type="molecule type" value="Genomic_DNA"/>
</dbReference>
<protein>
    <submittedName>
        <fullName evidence="11">Uncharacterized protein</fullName>
    </submittedName>
</protein>
<organism evidence="11 12">
    <name type="scientific">Brassica carinata</name>
    <name type="common">Ethiopian mustard</name>
    <name type="synonym">Abyssinian cabbage</name>
    <dbReference type="NCBI Taxonomy" id="52824"/>
    <lineage>
        <taxon>Eukaryota</taxon>
        <taxon>Viridiplantae</taxon>
        <taxon>Streptophyta</taxon>
        <taxon>Embryophyta</taxon>
        <taxon>Tracheophyta</taxon>
        <taxon>Spermatophyta</taxon>
        <taxon>Magnoliopsida</taxon>
        <taxon>eudicotyledons</taxon>
        <taxon>Gunneridae</taxon>
        <taxon>Pentapetalae</taxon>
        <taxon>rosids</taxon>
        <taxon>malvids</taxon>
        <taxon>Brassicales</taxon>
        <taxon>Brassicaceae</taxon>
        <taxon>Brassiceae</taxon>
        <taxon>Brassica</taxon>
    </lineage>
</organism>
<dbReference type="Proteomes" id="UP000886595">
    <property type="component" value="Unassembled WGS sequence"/>
</dbReference>
<dbReference type="InterPro" id="IPR036388">
    <property type="entry name" value="WH-like_DNA-bd_sf"/>
</dbReference>
<keyword evidence="3" id="KW-0805">Transcription regulation</keyword>
<dbReference type="GO" id="GO:0006325">
    <property type="term" value="P:chromatin organization"/>
    <property type="evidence" value="ECO:0007669"/>
    <property type="project" value="UniProtKB-KW"/>
</dbReference>
<keyword evidence="12" id="KW-1185">Reference proteome</keyword>
<dbReference type="InterPro" id="IPR051044">
    <property type="entry name" value="MAG_DAG_Lipase"/>
</dbReference>
<evidence type="ECO:0000313" key="11">
    <source>
        <dbReference type="EMBL" id="KAG2331984.1"/>
    </source>
</evidence>
<evidence type="ECO:0000256" key="2">
    <source>
        <dbReference type="ARBA" id="ARBA00022853"/>
    </source>
</evidence>
<feature type="compositionally biased region" description="Basic and acidic residues" evidence="7">
    <location>
        <begin position="311"/>
        <end position="330"/>
    </location>
</feature>
<dbReference type="Pfam" id="PF12146">
    <property type="entry name" value="Hydrolase_4"/>
    <property type="match status" value="1"/>
</dbReference>
<dbReference type="FunFam" id="3.40.50.1820:FF:000036">
    <property type="entry name" value="Alpha/beta-Hydrolases superfamily protein"/>
    <property type="match status" value="1"/>
</dbReference>
<dbReference type="InterPro" id="IPR029058">
    <property type="entry name" value="AB_hydrolase_fold"/>
</dbReference>
<evidence type="ECO:0000259" key="10">
    <source>
        <dbReference type="PROSITE" id="PS51293"/>
    </source>
</evidence>
<evidence type="ECO:0000256" key="3">
    <source>
        <dbReference type="ARBA" id="ARBA00023015"/>
    </source>
</evidence>
<evidence type="ECO:0000313" key="12">
    <source>
        <dbReference type="Proteomes" id="UP000886595"/>
    </source>
</evidence>
<gene>
    <name evidence="11" type="ORF">Bca52824_003164</name>
</gene>
<evidence type="ECO:0000256" key="7">
    <source>
        <dbReference type="SAM" id="MobiDB-lite"/>
    </source>
</evidence>
<dbReference type="GO" id="GO:0005634">
    <property type="term" value="C:nucleus"/>
    <property type="evidence" value="ECO:0007669"/>
    <property type="project" value="UniProtKB-ARBA"/>
</dbReference>
<accession>A0A8X7WLJ1</accession>
<dbReference type="Pfam" id="PF04433">
    <property type="entry name" value="SWIRM"/>
    <property type="match status" value="1"/>
</dbReference>
<evidence type="ECO:0000256" key="6">
    <source>
        <dbReference type="SAM" id="Coils"/>
    </source>
</evidence>
<dbReference type="Gene3D" id="1.10.10.60">
    <property type="entry name" value="Homeodomain-like"/>
    <property type="match status" value="1"/>
</dbReference>
<reference evidence="11 12" key="1">
    <citation type="submission" date="2020-02" db="EMBL/GenBank/DDBJ databases">
        <authorList>
            <person name="Ma Q."/>
            <person name="Huang Y."/>
            <person name="Song X."/>
            <person name="Pei D."/>
        </authorList>
    </citation>
    <scope>NUCLEOTIDE SEQUENCE [LARGE SCALE GENOMIC DNA]</scope>
    <source>
        <strain evidence="11">Sxm20200214</strain>
        <tissue evidence="11">Leaf</tissue>
    </source>
</reference>
<dbReference type="PROSITE" id="PS50934">
    <property type="entry name" value="SWIRM"/>
    <property type="match status" value="1"/>
</dbReference>
<keyword evidence="1" id="KW-0217">Developmental protein</keyword>
<feature type="region of interest" description="Disordered" evidence="7">
    <location>
        <begin position="394"/>
        <end position="425"/>
    </location>
</feature>
<dbReference type="Pfam" id="PF16495">
    <property type="entry name" value="SWIRM-assoc_1"/>
    <property type="match status" value="1"/>
</dbReference>
<evidence type="ECO:0000256" key="1">
    <source>
        <dbReference type="ARBA" id="ARBA00022473"/>
    </source>
</evidence>
<dbReference type="SMART" id="SM00717">
    <property type="entry name" value="SANT"/>
    <property type="match status" value="1"/>
</dbReference>
<feature type="domain" description="SWIRM" evidence="9">
    <location>
        <begin position="17"/>
        <end position="114"/>
    </location>
</feature>
<feature type="domain" description="SANT" evidence="10">
    <location>
        <begin position="229"/>
        <end position="280"/>
    </location>
</feature>
<evidence type="ECO:0000256" key="4">
    <source>
        <dbReference type="ARBA" id="ARBA00023163"/>
    </source>
</evidence>
<feature type="compositionally biased region" description="Basic and acidic residues" evidence="7">
    <location>
        <begin position="400"/>
        <end position="411"/>
    </location>
</feature>
<feature type="compositionally biased region" description="Polar residues" evidence="7">
    <location>
        <begin position="292"/>
        <end position="308"/>
    </location>
</feature>
<proteinExistence type="predicted"/>
<keyword evidence="5" id="KW-0539">Nucleus</keyword>
<dbReference type="FunFam" id="1.10.10.10:FF:000020">
    <property type="entry name" value="SWI/SNF complex subunit SMARCC2 isoform c"/>
    <property type="match status" value="1"/>
</dbReference>
<dbReference type="InterPro" id="IPR009057">
    <property type="entry name" value="Homeodomain-like_sf"/>
</dbReference>
<dbReference type="InterPro" id="IPR022742">
    <property type="entry name" value="Hydrolase_4"/>
</dbReference>
<dbReference type="PROSITE" id="PS50090">
    <property type="entry name" value="MYB_LIKE"/>
    <property type="match status" value="1"/>
</dbReference>
<dbReference type="Gene3D" id="1.10.10.10">
    <property type="entry name" value="Winged helix-like DNA-binding domain superfamily/Winged helix DNA-binding domain"/>
    <property type="match status" value="1"/>
</dbReference>
<dbReference type="PANTHER" id="PTHR11614">
    <property type="entry name" value="PHOSPHOLIPASE-RELATED"/>
    <property type="match status" value="1"/>
</dbReference>
<feature type="coiled-coil region" evidence="6">
    <location>
        <begin position="445"/>
        <end position="472"/>
    </location>
</feature>
<keyword evidence="6" id="KW-0175">Coiled coil</keyword>
<dbReference type="SUPFAM" id="SSF46689">
    <property type="entry name" value="Homeodomain-like"/>
    <property type="match status" value="2"/>
</dbReference>
<dbReference type="Gene3D" id="3.40.50.1820">
    <property type="entry name" value="alpha/beta hydrolase"/>
    <property type="match status" value="1"/>
</dbReference>
<keyword evidence="4" id="KW-0804">Transcription</keyword>
<evidence type="ECO:0000256" key="5">
    <source>
        <dbReference type="ARBA" id="ARBA00023242"/>
    </source>
</evidence>
<name>A0A8X7WLJ1_BRACI</name>
<dbReference type="InterPro" id="IPR017884">
    <property type="entry name" value="SANT_dom"/>
</dbReference>
<keyword evidence="2" id="KW-0156">Chromatin regulator</keyword>
<feature type="region of interest" description="Disordered" evidence="7">
    <location>
        <begin position="292"/>
        <end position="343"/>
    </location>
</feature>
<evidence type="ECO:0000259" key="8">
    <source>
        <dbReference type="PROSITE" id="PS50090"/>
    </source>
</evidence>
<evidence type="ECO:0000259" key="9">
    <source>
        <dbReference type="PROSITE" id="PS50934"/>
    </source>
</evidence>
<dbReference type="SUPFAM" id="SSF53474">
    <property type="entry name" value="alpha/beta-Hydrolases"/>
    <property type="match status" value="1"/>
</dbReference>
<dbReference type="PROSITE" id="PS51293">
    <property type="entry name" value="SANT"/>
    <property type="match status" value="1"/>
</dbReference>
<sequence>MEVSSNGSFKDPELDLYTIPAQSSWFVWDDIHEIERREFTEFFTETSITRTPKVYKEYRDFIINKYREDTSRTLTFTSIRKYLVGDVNLLLKVFLFLENWGLINYLKKSRDDSTMEEESGEAKIEQGTPAGIRVTATPVSMRPVTVPPLVEETAEPALKFSPLTSYSDVFTDSKKPLLVCGHCGERPADSAFYQHTKSIVVALCDKCFKNGDYGENNSADDFKLIGTSSAAAAWTEEETLLLLESVLKHGDDWELVAQSVSTKTRLDCISKLIELPFGEFLMGSASGRLRSSIPTSEDGNFSSPSNLVEQMKTDGQGHKETETREEKEDDRVVDEDEPPAKRKRVAMLSDGDSSLMKQVAAMACKVGPSVTAAAAKAAIAALCDEASCPKDIFETTGDSAVDRDDGDKETSNMEEQQEDKEGTQEDLPIALRMRASVATALGAAAAHAKILADQEEREMEQLAASIIDQQLKKMKSKLKFLDHLELIMDAEEQVMEGVKETILQERISVLQYAFGDGITKRWDHTWIPSSSPKALVFLCHGYGMECSDSMRECGIRLASAGYAVFGMDYEGHGRSMGSRCYIKKFGNIVNDCYDYYTSICAQEEYMEKGRFLYGESMGGAVTLLLHKKDPSFWNGAILVAPMCKISEKVKPHPVVINLLTRVEEMIPKWKIVPTKDVIDAAFKDLTKREEVRNNKLIYQDKPRLKTALEMLRTSMNLEDSLHDITMPFFVLHGEADIVTDPEISKALYEKASSRDKTLKLYPGMWHALTSGEPDYNVDLVFADIISWLDHRTADSASLTVTPIRSNTTASVERVFGVSNGQRRPRRAYLSLLCCLNGGRLVPRSAM</sequence>
<comment type="caution">
    <text evidence="11">The sequence shown here is derived from an EMBL/GenBank/DDBJ whole genome shotgun (WGS) entry which is preliminary data.</text>
</comment>
<dbReference type="OrthoDB" id="118550at2759"/>
<dbReference type="InterPro" id="IPR001005">
    <property type="entry name" value="SANT/Myb"/>
</dbReference>
<dbReference type="InterPro" id="IPR032451">
    <property type="entry name" value="SMARCC_C"/>
</dbReference>
<feature type="domain" description="Myb-like" evidence="8">
    <location>
        <begin position="226"/>
        <end position="268"/>
    </location>
</feature>
<dbReference type="InterPro" id="IPR007526">
    <property type="entry name" value="SWIRM"/>
</dbReference>
<dbReference type="Pfam" id="PF00249">
    <property type="entry name" value="Myb_DNA-binding"/>
    <property type="match status" value="1"/>
</dbReference>